<dbReference type="InterPro" id="IPR006162">
    <property type="entry name" value="Ppantetheine_attach_site"/>
</dbReference>
<dbReference type="InterPro" id="IPR010071">
    <property type="entry name" value="AA_adenyl_dom"/>
</dbReference>
<dbReference type="Gene3D" id="2.30.38.10">
    <property type="entry name" value="Luciferase, Domain 3"/>
    <property type="match status" value="3"/>
</dbReference>
<sequence>MDKSVVANNFYLVRKYWKKKIADRMQVLGLQDRQNNLSCITVQAANLNYFNKLTNRNLIAQATVLSAIYSFLLKRLINEFDGFVVSDYKEKSNSLLLSLPVNLNLSFKEYLQEVKFEILETLKHSEYINDDLSENIDFKDLSIFSNYSIRFNSVIHLDCNGILFNVKINEKEDIEINVSYLEDFVKKTIVEYLVKEFSRFIVNLENNITTNLSYYELLSDTEKHQLLVDFNATDGAYPKEKTIIDLFEEQVAKTPNNVAVLFKDSNLTYSVLNKKVNQLAHYISSKHTINKGDIIGVFLPKSDIGIISLLAILKLGVVYLPIDTNYPQERIDYLIKDSGLKLLITDSSAALEINNCERITLQSVNFDTYNGENINTAISPNDLAYIIYTSGSTGYPKGVEIEHTSNINMSLDQIKSFEISKDDKIVWFASVAFDASISEIMMSLYSGALLCIPTEEVIKDKDQFIHFLKETKATVVTFPPSYLGLLSEKDISGLRCVITAGESANPTKAIAVVKSGIDYYNAYGPTECAVCVSIYKMSENDFDKIVIPIGKPISNTKIYILDEALQPLPIGVAGKIYISGAGVGRGYLNKPELTLEKFVANPFKTDERMYDTGDLGCWLSDGNIEFLGRKDYQVKIRGYRIELGEIENTILQYSDDLKQVVVELKENNHEKVLVAYLVATTQIDKSKLRTFLQNVLPDYLVPGFYIALDKLALTPNGKIDRKALPDITSDDLIRKAYVKPENETEKSLVAIWQEVLGIEKIGITDDFFELGGHSLIIAQVINRIQKQLGKTVSFKTFFTNPNIRALSKQLQDNDYFSIPKTSEAHSYPLTAAQKRLWILSQLDGGTLAYNMPATIKLRGTVDIPKFEESFSLLVCRHEILRTCFKATDEGEVQQFIIPAEQVNFKITEQDFSSAENQEKVVFEYLQNKNSQPFNLEQAPLVRASLIKLKVDEYVFFLSLHHIIGDGWSIELLIAEVVKTYNALLQGKEITFPELSIQYKDYAVWQNAELQNEKQQLSKEYWLDQFMGELPVLNLPGFNARPLVQTYNGDTINHKFSDAFLEKLKLFSKEHDVTLFMTLMSGINALLHRYTGQNDIILGTPIAGREHPDLENQMGLYLNTLAIRTQLKEKSNFLDIVALQKETLLSAYDHQNYPFDELAGKLNLKRDTSRSVLFDVLVVLQNQQQLNNLNTEDLIDLEISNYEFKSKTSQFDVSFIFVETEGLDLRIEYNTDIYDGYLIERMFGHFENLMLQTLEQPELLIQEVDYLTKEEKHHLLFDLNNTTIEYPFGKTVLNLFEEQVARTPNNIAIVFEEIQLTYKELDEQSSQLAGYLTTNYAIEADDLVGIILERSERMIISIFGILKSGGAYVPMDVHYPQERVDFITSDAKLKLSIDEFEFEKFKLQQDSYSTLAPERGDLINHLAYCIYTSGSTGNPKGVLNHHAGLYNRLMWMKEYLEVEEKEVFLQKTPYTFDVSVWELILPFLTGSTLVVAKPEGHKDVAYLQEIISKKQVSIVHFVPSMLGVFLLDADSEKCNSLSYIVCSGEELPALMAQECKEKFVKAQLHNLYGPTEAAIDVTAINLAGVDVIEQGVSIGKPIANTSIYIVNNSLGLQPFGVPGELLISGIQVARGYLNLPELTQDRFIADPFRAGYQVYRTGDIAQWKSDGSIHYMGRIDNQVKIRGNRIELGEVENAIMSYGGIQQVVATPKELKAEKVLVAYYLLERGTTIDKSAVRTYLQGKLPEFMIPGFYVQLETLPMTSSGKVDRKALPEIAGGDLIRNEYVAPGNATEEKLATIWQDILGIDKIGINDNFFELGGDSIRAIRILAKINKELNINYKLADIYTLPSIKKILSIETERTTSEIPMAIKAEVEAQFENLEKEFNPYEFYEERKFLKGTNKEDSEEINGIALFSEEKIVSIYPMSDIELGMLFGSLATRNKGVYHDQFIFPLPTAKFDKESFTKAILLLTEKHEILRTAYNIERYSTPVHLVYEKIAVKLDYEDLSANNQEEIYTKINEFMIHERIHNSFVTSEPGLWRMKIYKTDEKEYNLLFQFHHAILDGWSVATLMTELNNVYLSVLNNKKVATEKLSLTYKDYVFEQNCIKKNDKYNDFWKENLSEYKKLGIFTEENFSKRHDFTIEGELYNSLLQFSQTHGLSLKTISFAAYLHTLKTLTYDGDLIVGIVTSGRPLQEDADKILGCFLNTIPFRIKEANGTALSFVEKIDELLILHKQFERISLNELQTRFSLNKKGENPFFDTHFNYIDFHIYNDLSVHDDEKLTEFRFAELNFEATNTFLDLNIRPVVNGIKASWNQQRALKYGLTIEQLQEYYTNFLSTLVSSGNAVLKNESVLSEIEKHHLLFDLNNTTIEYPFGKTVLNLFEEQVARTPNNIAIVFEEIQLTYKELDEQSSQLAGYLTTNYAIEADDLVGIILERSERMIISIFGILKSGGAYVPMDVHYPQERVDFITSDAKLKLSIDEFEFEKFKLQQDSYSTLAPERGDLINHLAYCIYTSGSTGNPKGVLNHHAGLYNRLMWMKEYLEVEEKEVFLQKTPYTFDVSVWELILPFLTGSTLVVAKPEGHKDVAYLQEIISKKQVSIVHFVPSMLGVFLLDADSEKCNSLSYIVCSGEELPALMAQECKEKFVKAQLHNLYGPTEAAIDVTAINLAGVDVIEQGVSIGKPIANTSIYIVNNSLGLQPFGVPGELLISGIQVARGYLNLPELTQDRFIADPFRAGYQVYRTGDIAQWKSDGSIHYMGRIDNQVKIRGNRIELGEVENAIMSYGGIQQVVATPKELKAEKVLVAYYLLERGTTIDKSAVRTYLQGKLPEFMIPGFYVQLETLPMTSSGKVDRKALPEIAGGDLIRNEYVAPGNATEEKLATIWQDILGIDKIGINDNFFELGGTSFQLIKLQKMIELLWPNKMVISDLFEFNSIKDIAFFINKDSGQTDLEEKDEMKFFEI</sequence>
<evidence type="ECO:0000313" key="6">
    <source>
        <dbReference type="Proteomes" id="UP001269081"/>
    </source>
</evidence>
<gene>
    <name evidence="5" type="ORF">J2W48_001820</name>
</gene>
<dbReference type="Pfam" id="PF13193">
    <property type="entry name" value="AMP-binding_C"/>
    <property type="match status" value="2"/>
</dbReference>
<dbReference type="EMBL" id="JAVDWQ010000005">
    <property type="protein sequence ID" value="MDR7209881.1"/>
    <property type="molecule type" value="Genomic_DNA"/>
</dbReference>
<name>A0ABU1Y8S4_9FLAO</name>
<dbReference type="Pfam" id="PF00501">
    <property type="entry name" value="AMP-binding"/>
    <property type="match status" value="3"/>
</dbReference>
<evidence type="ECO:0000256" key="2">
    <source>
        <dbReference type="ARBA" id="ARBA00022450"/>
    </source>
</evidence>
<dbReference type="InterPro" id="IPR020845">
    <property type="entry name" value="AMP-binding_CS"/>
</dbReference>
<dbReference type="PANTHER" id="PTHR45527:SF1">
    <property type="entry name" value="FATTY ACID SYNTHASE"/>
    <property type="match status" value="1"/>
</dbReference>
<dbReference type="CDD" id="cd19531">
    <property type="entry name" value="LCL_NRPS-like"/>
    <property type="match status" value="1"/>
</dbReference>
<evidence type="ECO:0000259" key="4">
    <source>
        <dbReference type="PROSITE" id="PS50075"/>
    </source>
</evidence>
<dbReference type="Gene3D" id="3.30.559.30">
    <property type="entry name" value="Nonribosomal peptide synthetase, condensation domain"/>
    <property type="match status" value="3"/>
</dbReference>
<evidence type="ECO:0000313" key="5">
    <source>
        <dbReference type="EMBL" id="MDR7209881.1"/>
    </source>
</evidence>
<dbReference type="Proteomes" id="UP001269081">
    <property type="component" value="Unassembled WGS sequence"/>
</dbReference>
<dbReference type="CDD" id="cd05930">
    <property type="entry name" value="A_NRPS"/>
    <property type="match status" value="3"/>
</dbReference>
<dbReference type="Gene3D" id="1.10.1200.10">
    <property type="entry name" value="ACP-like"/>
    <property type="match status" value="3"/>
</dbReference>
<dbReference type="PROSITE" id="PS00455">
    <property type="entry name" value="AMP_BINDING"/>
    <property type="match status" value="1"/>
</dbReference>
<dbReference type="NCBIfam" id="TIGR01733">
    <property type="entry name" value="AA-adenyl-dom"/>
    <property type="match status" value="3"/>
</dbReference>
<dbReference type="PROSITE" id="PS00012">
    <property type="entry name" value="PHOSPHOPANTETHEINE"/>
    <property type="match status" value="2"/>
</dbReference>
<feature type="domain" description="Carrier" evidence="4">
    <location>
        <begin position="1784"/>
        <end position="1859"/>
    </location>
</feature>
<evidence type="ECO:0000256" key="3">
    <source>
        <dbReference type="ARBA" id="ARBA00022553"/>
    </source>
</evidence>
<dbReference type="SUPFAM" id="SSF56801">
    <property type="entry name" value="Acetyl-CoA synthetase-like"/>
    <property type="match status" value="3"/>
</dbReference>
<dbReference type="PANTHER" id="PTHR45527">
    <property type="entry name" value="NONRIBOSOMAL PEPTIDE SYNTHETASE"/>
    <property type="match status" value="1"/>
</dbReference>
<dbReference type="InterPro" id="IPR000873">
    <property type="entry name" value="AMP-dep_synth/lig_dom"/>
</dbReference>
<dbReference type="InterPro" id="IPR036736">
    <property type="entry name" value="ACP-like_sf"/>
</dbReference>
<reference evidence="5 6" key="1">
    <citation type="submission" date="2023-07" db="EMBL/GenBank/DDBJ databases">
        <title>Sorghum-associated microbial communities from plants grown in Nebraska, USA.</title>
        <authorList>
            <person name="Schachtman D."/>
        </authorList>
    </citation>
    <scope>NUCLEOTIDE SEQUENCE [LARGE SCALE GENOMIC DNA]</scope>
    <source>
        <strain evidence="5 6">4129</strain>
    </source>
</reference>
<keyword evidence="2" id="KW-0596">Phosphopantetheine</keyword>
<organism evidence="5 6">
    <name type="scientific">Flavobacterium piscis</name>
    <dbReference type="NCBI Taxonomy" id="1114874"/>
    <lineage>
        <taxon>Bacteria</taxon>
        <taxon>Pseudomonadati</taxon>
        <taxon>Bacteroidota</taxon>
        <taxon>Flavobacteriia</taxon>
        <taxon>Flavobacteriales</taxon>
        <taxon>Flavobacteriaceae</taxon>
        <taxon>Flavobacterium</taxon>
    </lineage>
</organism>
<keyword evidence="3" id="KW-0597">Phosphoprotein</keyword>
<dbReference type="SUPFAM" id="SSF47336">
    <property type="entry name" value="ACP-like"/>
    <property type="match status" value="3"/>
</dbReference>
<accession>A0ABU1Y8S4</accession>
<feature type="domain" description="Carrier" evidence="4">
    <location>
        <begin position="2869"/>
        <end position="2944"/>
    </location>
</feature>
<comment type="cofactor">
    <cofactor evidence="1">
        <name>pantetheine 4'-phosphate</name>
        <dbReference type="ChEBI" id="CHEBI:47942"/>
    </cofactor>
</comment>
<dbReference type="Pfam" id="PF00550">
    <property type="entry name" value="PP-binding"/>
    <property type="match status" value="3"/>
</dbReference>
<protein>
    <submittedName>
        <fullName evidence="5">Amino acid adenylation domain-containing protein</fullName>
    </submittedName>
</protein>
<dbReference type="Pfam" id="PF00668">
    <property type="entry name" value="Condensation"/>
    <property type="match status" value="2"/>
</dbReference>
<evidence type="ECO:0000256" key="1">
    <source>
        <dbReference type="ARBA" id="ARBA00001957"/>
    </source>
</evidence>
<dbReference type="Gene3D" id="3.40.50.980">
    <property type="match status" value="6"/>
</dbReference>
<dbReference type="InterPro" id="IPR023213">
    <property type="entry name" value="CAT-like_dom_sf"/>
</dbReference>
<dbReference type="NCBIfam" id="NF003417">
    <property type="entry name" value="PRK04813.1"/>
    <property type="match status" value="3"/>
</dbReference>
<dbReference type="InterPro" id="IPR001242">
    <property type="entry name" value="Condensation_dom"/>
</dbReference>
<dbReference type="Gene3D" id="3.30.300.30">
    <property type="match status" value="3"/>
</dbReference>
<comment type="caution">
    <text evidence="5">The sequence shown here is derived from an EMBL/GenBank/DDBJ whole genome shotgun (WGS) entry which is preliminary data.</text>
</comment>
<dbReference type="InterPro" id="IPR025110">
    <property type="entry name" value="AMP-bd_C"/>
</dbReference>
<dbReference type="InterPro" id="IPR045851">
    <property type="entry name" value="AMP-bd_C_sf"/>
</dbReference>
<dbReference type="Gene3D" id="3.30.559.10">
    <property type="entry name" value="Chloramphenicol acetyltransferase-like domain"/>
    <property type="match status" value="2"/>
</dbReference>
<keyword evidence="6" id="KW-1185">Reference proteome</keyword>
<dbReference type="PROSITE" id="PS50075">
    <property type="entry name" value="CARRIER"/>
    <property type="match status" value="3"/>
</dbReference>
<dbReference type="SUPFAM" id="SSF52777">
    <property type="entry name" value="CoA-dependent acyltransferases"/>
    <property type="match status" value="4"/>
</dbReference>
<dbReference type="InterPro" id="IPR009081">
    <property type="entry name" value="PP-bd_ACP"/>
</dbReference>
<dbReference type="RefSeq" id="WP_310280445.1">
    <property type="nucleotide sequence ID" value="NZ_JAVDWQ010000005.1"/>
</dbReference>
<feature type="domain" description="Carrier" evidence="4">
    <location>
        <begin position="739"/>
        <end position="814"/>
    </location>
</feature>
<proteinExistence type="predicted"/>